<protein>
    <recommendedName>
        <fullName evidence="5">Fucosyltransferase</fullName>
        <ecNumber evidence="5">2.4.1.-</ecNumber>
    </recommendedName>
</protein>
<keyword evidence="5" id="KW-0333">Golgi apparatus</keyword>
<evidence type="ECO:0000259" key="6">
    <source>
        <dbReference type="Pfam" id="PF00852"/>
    </source>
</evidence>
<evidence type="ECO:0000256" key="5">
    <source>
        <dbReference type="RuleBase" id="RU003832"/>
    </source>
</evidence>
<dbReference type="Proteomes" id="UP001152320">
    <property type="component" value="Chromosome 9"/>
</dbReference>
<keyword evidence="8" id="KW-1185">Reference proteome</keyword>
<keyword evidence="5" id="KW-0472">Membrane</keyword>
<comment type="similarity">
    <text evidence="2 5">Belongs to the glycosyltransferase 10 family.</text>
</comment>
<dbReference type="GO" id="GO:0032580">
    <property type="term" value="C:Golgi cisterna membrane"/>
    <property type="evidence" value="ECO:0007669"/>
    <property type="project" value="UniProtKB-SubCell"/>
</dbReference>
<dbReference type="OrthoDB" id="427096at2759"/>
<keyword evidence="3 5" id="KW-0328">Glycosyltransferase</keyword>
<dbReference type="Pfam" id="PF00852">
    <property type="entry name" value="Glyco_transf_10"/>
    <property type="match status" value="1"/>
</dbReference>
<keyword evidence="4 5" id="KW-0808">Transferase</keyword>
<dbReference type="InterPro" id="IPR038577">
    <property type="entry name" value="GT10-like_C_sf"/>
</dbReference>
<dbReference type="InterPro" id="IPR055270">
    <property type="entry name" value="Glyco_tran_10_C"/>
</dbReference>
<dbReference type="FunFam" id="3.40.50.11660:FF:000010">
    <property type="entry name" value="Uncharacterized protein"/>
    <property type="match status" value="1"/>
</dbReference>
<comment type="subcellular location">
    <subcellularLocation>
        <location evidence="5">Golgi apparatus</location>
        <location evidence="5">Golgi stack membrane</location>
        <topology evidence="5">Single-pass type II membrane protein</topology>
    </subcellularLocation>
</comment>
<evidence type="ECO:0000256" key="2">
    <source>
        <dbReference type="ARBA" id="ARBA00008919"/>
    </source>
</evidence>
<organism evidence="7 8">
    <name type="scientific">Holothuria leucospilota</name>
    <name type="common">Black long sea cucumber</name>
    <name type="synonym">Mertensiothuria leucospilota</name>
    <dbReference type="NCBI Taxonomy" id="206669"/>
    <lineage>
        <taxon>Eukaryota</taxon>
        <taxon>Metazoa</taxon>
        <taxon>Echinodermata</taxon>
        <taxon>Eleutherozoa</taxon>
        <taxon>Echinozoa</taxon>
        <taxon>Holothuroidea</taxon>
        <taxon>Aspidochirotacea</taxon>
        <taxon>Aspidochirotida</taxon>
        <taxon>Holothuriidae</taxon>
        <taxon>Holothuria</taxon>
    </lineage>
</organism>
<feature type="domain" description="Fucosyltransferase C-terminal" evidence="6">
    <location>
        <begin position="203"/>
        <end position="372"/>
    </location>
</feature>
<keyword evidence="5" id="KW-0812">Transmembrane</keyword>
<dbReference type="EC" id="2.4.1.-" evidence="5"/>
<gene>
    <name evidence="7" type="ORF">HOLleu_20763</name>
</gene>
<sequence>MTSWRHRRRRLWTVAVATFFSVVTFLHQTQLSNYTVHALVPGYFYNPSAEISISGHEYSFQILGDLDVIASWYELSELEKCFRKQEGKPYLKSCSVYCPGCNNNIIFYLSNELSNASNKNALILGVSPFTLVRMSSKLLQYKFPSQQLVVYYSMESPLRMHKWNERVQRIRFHIDMTYMDSSNISLPYATTRETSIADAGIFPPKTGLIAWMGSNCVKEVFWPRMEFIRELGKYVKIDSYGKCGNMSCLPRLSTKCTDMLQKYKFYLALENSECDQYITEKFWASSLRNHVVPIVYGPRKEDYQKLAPKNSFIHVSDFDSTADLARYIKFLDQNDEAYRSYFKWKTSTKVVQLYPKLQLSYFCRVIPILNNDMRGLPVRRVSDLSWFNSCRNKINKRFQPSDVATLESWMPWR</sequence>
<evidence type="ECO:0000313" key="8">
    <source>
        <dbReference type="Proteomes" id="UP001152320"/>
    </source>
</evidence>
<name>A0A9Q1C242_HOLLE</name>
<dbReference type="PANTHER" id="PTHR11929:SF145">
    <property type="entry name" value="ALPHA-(1,3)-FUCOSYLTRANSFERASE FUT-1"/>
    <property type="match status" value="1"/>
</dbReference>
<evidence type="ECO:0000313" key="7">
    <source>
        <dbReference type="EMBL" id="KAJ8036709.1"/>
    </source>
</evidence>
<dbReference type="AlphaFoldDB" id="A0A9Q1C242"/>
<comment type="pathway">
    <text evidence="1">Protein modification; protein glycosylation.</text>
</comment>
<dbReference type="PANTHER" id="PTHR11929">
    <property type="entry name" value="ALPHA- 1,3 -FUCOSYLTRANSFERASE"/>
    <property type="match status" value="1"/>
</dbReference>
<dbReference type="SUPFAM" id="SSF53756">
    <property type="entry name" value="UDP-Glycosyltransferase/glycogen phosphorylase"/>
    <property type="match status" value="1"/>
</dbReference>
<evidence type="ECO:0000256" key="4">
    <source>
        <dbReference type="ARBA" id="ARBA00022679"/>
    </source>
</evidence>
<dbReference type="EMBL" id="JAIZAY010000009">
    <property type="protein sequence ID" value="KAJ8036709.1"/>
    <property type="molecule type" value="Genomic_DNA"/>
</dbReference>
<dbReference type="GO" id="GO:0046920">
    <property type="term" value="F:alpha-(1-&gt;3)-fucosyltransferase activity"/>
    <property type="evidence" value="ECO:0007669"/>
    <property type="project" value="TreeGrafter"/>
</dbReference>
<proteinExistence type="inferred from homology"/>
<evidence type="ECO:0000256" key="1">
    <source>
        <dbReference type="ARBA" id="ARBA00004922"/>
    </source>
</evidence>
<dbReference type="InterPro" id="IPR001503">
    <property type="entry name" value="Glyco_trans_10"/>
</dbReference>
<evidence type="ECO:0000256" key="3">
    <source>
        <dbReference type="ARBA" id="ARBA00022676"/>
    </source>
</evidence>
<accession>A0A9Q1C242</accession>
<comment type="caution">
    <text evidence="7">The sequence shown here is derived from an EMBL/GenBank/DDBJ whole genome shotgun (WGS) entry which is preliminary data.</text>
</comment>
<dbReference type="Gene3D" id="3.40.50.11660">
    <property type="entry name" value="Glycosyl transferase family 10, C-terminal domain"/>
    <property type="match status" value="1"/>
</dbReference>
<reference evidence="7" key="1">
    <citation type="submission" date="2021-10" db="EMBL/GenBank/DDBJ databases">
        <title>Tropical sea cucumber genome reveals ecological adaptation and Cuvierian tubules defense mechanism.</title>
        <authorList>
            <person name="Chen T."/>
        </authorList>
    </citation>
    <scope>NUCLEOTIDE SEQUENCE</scope>
    <source>
        <strain evidence="7">Nanhai2018</strain>
        <tissue evidence="7">Muscle</tissue>
    </source>
</reference>